<gene>
    <name evidence="6" type="ORF">SCD90_02655</name>
</gene>
<dbReference type="Proteomes" id="UP001274321">
    <property type="component" value="Unassembled WGS sequence"/>
</dbReference>
<dbReference type="SUPFAM" id="SSF53850">
    <property type="entry name" value="Periplasmic binding protein-like II"/>
    <property type="match status" value="1"/>
</dbReference>
<comment type="similarity">
    <text evidence="1">Belongs to the LysR transcriptional regulatory family.</text>
</comment>
<protein>
    <submittedName>
        <fullName evidence="6">LysR substrate-binding domain-containing protein</fullName>
    </submittedName>
</protein>
<dbReference type="PANTHER" id="PTHR30126:SF94">
    <property type="entry name" value="LYSR FAMILY TRANSCRIPTIONAL REGULATOR"/>
    <property type="match status" value="1"/>
</dbReference>
<evidence type="ECO:0000313" key="7">
    <source>
        <dbReference type="Proteomes" id="UP001274321"/>
    </source>
</evidence>
<evidence type="ECO:0000256" key="3">
    <source>
        <dbReference type="ARBA" id="ARBA00023125"/>
    </source>
</evidence>
<keyword evidence="4" id="KW-0804">Transcription</keyword>
<dbReference type="Pfam" id="PF03466">
    <property type="entry name" value="LysR_substrate"/>
    <property type="match status" value="1"/>
</dbReference>
<name>A0ABU4RK55_9HYPH</name>
<evidence type="ECO:0000256" key="2">
    <source>
        <dbReference type="ARBA" id="ARBA00023015"/>
    </source>
</evidence>
<dbReference type="InterPro" id="IPR000847">
    <property type="entry name" value="LysR_HTH_N"/>
</dbReference>
<dbReference type="PRINTS" id="PR00039">
    <property type="entry name" value="HTHLYSR"/>
</dbReference>
<evidence type="ECO:0000313" key="6">
    <source>
        <dbReference type="EMBL" id="MDX6804956.1"/>
    </source>
</evidence>
<dbReference type="Gene3D" id="3.40.190.290">
    <property type="match status" value="1"/>
</dbReference>
<organism evidence="6 7">
    <name type="scientific">Terrihabitans rhizophilus</name>
    <dbReference type="NCBI Taxonomy" id="3092662"/>
    <lineage>
        <taxon>Bacteria</taxon>
        <taxon>Pseudomonadati</taxon>
        <taxon>Pseudomonadota</taxon>
        <taxon>Alphaproteobacteria</taxon>
        <taxon>Hyphomicrobiales</taxon>
        <taxon>Terrihabitans</taxon>
    </lineage>
</organism>
<dbReference type="SUPFAM" id="SSF46785">
    <property type="entry name" value="Winged helix' DNA-binding domain"/>
    <property type="match status" value="1"/>
</dbReference>
<dbReference type="Gene3D" id="1.10.10.10">
    <property type="entry name" value="Winged helix-like DNA-binding domain superfamily/Winged helix DNA-binding domain"/>
    <property type="match status" value="1"/>
</dbReference>
<evidence type="ECO:0000256" key="1">
    <source>
        <dbReference type="ARBA" id="ARBA00009437"/>
    </source>
</evidence>
<reference evidence="6 7" key="1">
    <citation type="submission" date="2023-11" db="EMBL/GenBank/DDBJ databases">
        <authorList>
            <person name="Bao R."/>
        </authorList>
    </citation>
    <scope>NUCLEOTIDE SEQUENCE [LARGE SCALE GENOMIC DNA]</scope>
    <source>
        <strain evidence="6 7">PJ23</strain>
    </source>
</reference>
<evidence type="ECO:0000256" key="4">
    <source>
        <dbReference type="ARBA" id="ARBA00023163"/>
    </source>
</evidence>
<keyword evidence="7" id="KW-1185">Reference proteome</keyword>
<dbReference type="PROSITE" id="PS50931">
    <property type="entry name" value="HTH_LYSR"/>
    <property type="match status" value="1"/>
</dbReference>
<dbReference type="RefSeq" id="WP_319843064.1">
    <property type="nucleotide sequence ID" value="NZ_JAXAFJ010000001.1"/>
</dbReference>
<dbReference type="InterPro" id="IPR036388">
    <property type="entry name" value="WH-like_DNA-bd_sf"/>
</dbReference>
<keyword evidence="2" id="KW-0805">Transcription regulation</keyword>
<proteinExistence type="inferred from homology"/>
<comment type="caution">
    <text evidence="6">The sequence shown here is derived from an EMBL/GenBank/DDBJ whole genome shotgun (WGS) entry which is preliminary data.</text>
</comment>
<feature type="domain" description="HTH lysR-type" evidence="5">
    <location>
        <begin position="1"/>
        <end position="58"/>
    </location>
</feature>
<sequence length="304" mass="33555">MSIAQLRAFHSVATAGGFSQAAREIAISQPTLSGQVRQLEQLSGTTLFERRQRGVELTAEGEALFEVTRRLFEAEAEARTLLKDDMNRLGGHLRVVADGAFHSVPIIRHLNGKRPRLTFSLAVANSERVIAHLLEYRADVGVTACLAADPRLHLEPLLESRMGAFVSRDHQWTGRDHLVMKDLQDQPFVMRERGSRTRAVFEENLAQHDVGLGQIMEVSTQEGVREAAAAGFGIGISADIEFGHDSRLHFLPILDADILLIEYVTCLAERRRLPLVRDFFESAADLYGSISPRAARSPAGPEAA</sequence>
<evidence type="ECO:0000259" key="5">
    <source>
        <dbReference type="PROSITE" id="PS50931"/>
    </source>
</evidence>
<keyword evidence="3" id="KW-0238">DNA-binding</keyword>
<accession>A0ABU4RK55</accession>
<dbReference type="PANTHER" id="PTHR30126">
    <property type="entry name" value="HTH-TYPE TRANSCRIPTIONAL REGULATOR"/>
    <property type="match status" value="1"/>
</dbReference>
<dbReference type="Pfam" id="PF00126">
    <property type="entry name" value="HTH_1"/>
    <property type="match status" value="1"/>
</dbReference>
<dbReference type="EMBL" id="JAXAFJ010000001">
    <property type="protein sequence ID" value="MDX6804956.1"/>
    <property type="molecule type" value="Genomic_DNA"/>
</dbReference>
<dbReference type="InterPro" id="IPR005119">
    <property type="entry name" value="LysR_subst-bd"/>
</dbReference>
<dbReference type="InterPro" id="IPR036390">
    <property type="entry name" value="WH_DNA-bd_sf"/>
</dbReference>